<keyword evidence="1" id="KW-1133">Transmembrane helix</keyword>
<dbReference type="GeneID" id="1457425"/>
<sequence length="55" mass="6723">MNKNIHFIEIVFLVFLVVEESAFYIRTFFYTIKTKTFYLSGIFLFFSSSFFSFFF</sequence>
<protein>
    <submittedName>
        <fullName evidence="2">Uncharacterized protein</fullName>
    </submittedName>
</protein>
<keyword evidence="2" id="KW-0150">Chloroplast</keyword>
<proteinExistence type="predicted"/>
<dbReference type="RefSeq" id="NP_045821.1">
    <property type="nucleotide sequence ID" value="NC_001865.1"/>
</dbReference>
<accession>V9H199</accession>
<keyword evidence="1" id="KW-0472">Membrane</keyword>
<reference evidence="2" key="1">
    <citation type="journal article" date="1997" name="Proc. Natl. Acad. Sci. U.S.A.">
        <title>Complete nucleotide sequence of the chloroplast genome from the green alga Chlorella vulgaris: the existence of genes possibly involved in chloroplast division.</title>
        <authorList>
            <person name="Wakasugi T."/>
            <person name="Nagai T."/>
            <person name="Kapoor M."/>
            <person name="Sugita M."/>
            <person name="Ito M."/>
            <person name="Ito S."/>
            <person name="Tsudzuki J."/>
            <person name="Nakashima K."/>
            <person name="Tsudzuki T."/>
            <person name="Suzuki Y."/>
            <person name="Hamada A."/>
            <person name="Ohta T."/>
            <person name="Inamura A."/>
            <person name="Yoshinaga K."/>
            <person name="Sugiura M."/>
        </authorList>
    </citation>
    <scope>NUCLEOTIDE SEQUENCE</scope>
</reference>
<dbReference type="EMBL" id="AB001684">
    <property type="protein sequence ID" value="BAA57896.1"/>
    <property type="molecule type" value="Genomic_DNA"/>
</dbReference>
<geneLocation type="chloroplast" evidence="2"/>
<evidence type="ECO:0000313" key="3">
    <source>
        <dbReference type="EMBL" id="QSV10863.1"/>
    </source>
</evidence>
<keyword evidence="1" id="KW-0812">Transmembrane</keyword>
<evidence type="ECO:0000313" key="2">
    <source>
        <dbReference type="EMBL" id="BAA57896.1"/>
    </source>
</evidence>
<evidence type="ECO:0000256" key="1">
    <source>
        <dbReference type="SAM" id="Phobius"/>
    </source>
</evidence>
<feature type="transmembrane region" description="Helical" evidence="1">
    <location>
        <begin position="37"/>
        <end position="54"/>
    </location>
</feature>
<name>V9H199_CHLVU</name>
<dbReference type="EMBL" id="MT920676">
    <property type="protein sequence ID" value="QSV10863.1"/>
    <property type="molecule type" value="Genomic_DNA"/>
</dbReference>
<dbReference type="AlphaFoldDB" id="V9H199"/>
<reference evidence="3" key="2">
    <citation type="journal article" date="2021" name="Mitochondrial DNA Part B Resour">
        <title>The chloroplast genome of a unicellular green alga strain isolated from the rubber processing wastewater.</title>
        <authorList>
            <person name="Han B."/>
            <person name="Mu Y."/>
            <person name="Tan D."/>
            <person name="Ma S."/>
            <person name="Fu L."/>
            <person name="Sun X."/>
            <person name="Zhang J."/>
        </authorList>
    </citation>
    <scope>NUCLEOTIDE SEQUENCE</scope>
</reference>
<keyword evidence="2" id="KW-0934">Plastid</keyword>
<feature type="transmembrane region" description="Helical" evidence="1">
    <location>
        <begin position="6"/>
        <end position="25"/>
    </location>
</feature>
<organism evidence="2">
    <name type="scientific">Chlorella vulgaris</name>
    <name type="common">Green alga</name>
    <dbReference type="NCBI Taxonomy" id="3077"/>
    <lineage>
        <taxon>Eukaryota</taxon>
        <taxon>Viridiplantae</taxon>
        <taxon>Chlorophyta</taxon>
        <taxon>core chlorophytes</taxon>
        <taxon>Trebouxiophyceae</taxon>
        <taxon>Chlorellales</taxon>
        <taxon>Chlorellaceae</taxon>
        <taxon>Chlorella clade</taxon>
        <taxon>Chlorella</taxon>
    </lineage>
</organism>